<evidence type="ECO:0000256" key="5">
    <source>
        <dbReference type="ARBA" id="ARBA00023136"/>
    </source>
</evidence>
<feature type="region of interest" description="Disordered" evidence="6">
    <location>
        <begin position="21"/>
        <end position="44"/>
    </location>
</feature>
<keyword evidence="4 7" id="KW-1133">Transmembrane helix</keyword>
<dbReference type="PANTHER" id="PTHR21716:SF64">
    <property type="entry name" value="AI-2 TRANSPORT PROTEIN TQSA"/>
    <property type="match status" value="1"/>
</dbReference>
<feature type="transmembrane region" description="Helical" evidence="7">
    <location>
        <begin position="62"/>
        <end position="82"/>
    </location>
</feature>
<dbReference type="EMBL" id="JBHRTR010000018">
    <property type="protein sequence ID" value="MFC3226910.1"/>
    <property type="molecule type" value="Genomic_DNA"/>
</dbReference>
<evidence type="ECO:0000256" key="1">
    <source>
        <dbReference type="ARBA" id="ARBA00004141"/>
    </source>
</evidence>
<evidence type="ECO:0000256" key="6">
    <source>
        <dbReference type="SAM" id="MobiDB-lite"/>
    </source>
</evidence>
<keyword evidence="5 7" id="KW-0472">Membrane</keyword>
<reference evidence="9" key="1">
    <citation type="journal article" date="2019" name="Int. J. Syst. Evol. Microbiol.">
        <title>The Global Catalogue of Microorganisms (GCM) 10K type strain sequencing project: providing services to taxonomists for standard genome sequencing and annotation.</title>
        <authorList>
            <consortium name="The Broad Institute Genomics Platform"/>
            <consortium name="The Broad Institute Genome Sequencing Center for Infectious Disease"/>
            <person name="Wu L."/>
            <person name="Ma J."/>
        </authorList>
    </citation>
    <scope>NUCLEOTIDE SEQUENCE [LARGE SCALE GENOMIC DNA]</scope>
    <source>
        <strain evidence="9">KCTC 42964</strain>
    </source>
</reference>
<evidence type="ECO:0000313" key="9">
    <source>
        <dbReference type="Proteomes" id="UP001595528"/>
    </source>
</evidence>
<evidence type="ECO:0000256" key="3">
    <source>
        <dbReference type="ARBA" id="ARBA00022692"/>
    </source>
</evidence>
<gene>
    <name evidence="8" type="ORF">ACFOGJ_06700</name>
</gene>
<comment type="caution">
    <text evidence="8">The sequence shown here is derived from an EMBL/GenBank/DDBJ whole genome shotgun (WGS) entry which is preliminary data.</text>
</comment>
<dbReference type="RefSeq" id="WP_379899062.1">
    <property type="nucleotide sequence ID" value="NZ_JBHRTR010000018.1"/>
</dbReference>
<feature type="transmembrane region" description="Helical" evidence="7">
    <location>
        <begin position="315"/>
        <end position="335"/>
    </location>
</feature>
<dbReference type="Proteomes" id="UP001595528">
    <property type="component" value="Unassembled WGS sequence"/>
</dbReference>
<feature type="transmembrane region" description="Helical" evidence="7">
    <location>
        <begin position="371"/>
        <end position="390"/>
    </location>
</feature>
<protein>
    <submittedName>
        <fullName evidence="8">AI-2E family transporter</fullName>
    </submittedName>
</protein>
<evidence type="ECO:0000256" key="7">
    <source>
        <dbReference type="SAM" id="Phobius"/>
    </source>
</evidence>
<organism evidence="8 9">
    <name type="scientific">Marinibaculum pumilum</name>
    <dbReference type="NCBI Taxonomy" id="1766165"/>
    <lineage>
        <taxon>Bacteria</taxon>
        <taxon>Pseudomonadati</taxon>
        <taxon>Pseudomonadota</taxon>
        <taxon>Alphaproteobacteria</taxon>
        <taxon>Rhodospirillales</taxon>
        <taxon>Rhodospirillaceae</taxon>
        <taxon>Marinibaculum</taxon>
    </lineage>
</organism>
<name>A0ABV7KX81_9PROT</name>
<feature type="transmembrane region" description="Helical" evidence="7">
    <location>
        <begin position="269"/>
        <end position="295"/>
    </location>
</feature>
<keyword evidence="3 7" id="KW-0812">Transmembrane</keyword>
<evidence type="ECO:0000256" key="2">
    <source>
        <dbReference type="ARBA" id="ARBA00009773"/>
    </source>
</evidence>
<feature type="transmembrane region" description="Helical" evidence="7">
    <location>
        <begin position="88"/>
        <end position="109"/>
    </location>
</feature>
<sequence>MSDSDPNKRGKTEIRSRLMRAFDLRDDDRSPRSPSADDGHLGPELGERTAEMGGLSALRPGLPASFGLALAIGVLFLTGWLLAVGRDLLIPIAIAFMIWFLLNALARFFRRMHWGGHHLPAVAAMTLSIIAVLIVLVFLVNMVANNISAVTQVLPTYEENLDKLTAQASGWIGKDLTASFDKMIADIPVAQLLTRIAGTLANVASQFGIVLVYVLFLLVEQQAFDSKIHALFPDPRRERRVRAVLSDIQREIQTYIWIKTLMSVLTGGISYVVLIAVGVSFAEFWAVFIFLLNYIPTIGSLLGILFPAALTLMQFGAFVPFLLVLVPLAVAQIIIGNVIEPRLMGSSLNISALVVILSLTLWGAIWGITGMFLSVPIMVVLMIVLGHFPVTRPIAILMSADGRIRDEEAAR</sequence>
<evidence type="ECO:0000256" key="4">
    <source>
        <dbReference type="ARBA" id="ARBA00022989"/>
    </source>
</evidence>
<feature type="transmembrane region" description="Helical" evidence="7">
    <location>
        <begin position="196"/>
        <end position="219"/>
    </location>
</feature>
<evidence type="ECO:0000313" key="8">
    <source>
        <dbReference type="EMBL" id="MFC3226910.1"/>
    </source>
</evidence>
<dbReference type="PANTHER" id="PTHR21716">
    <property type="entry name" value="TRANSMEMBRANE PROTEIN"/>
    <property type="match status" value="1"/>
</dbReference>
<comment type="subcellular location">
    <subcellularLocation>
        <location evidence="1">Membrane</location>
        <topology evidence="1">Multi-pass membrane protein</topology>
    </subcellularLocation>
</comment>
<comment type="similarity">
    <text evidence="2">Belongs to the autoinducer-2 exporter (AI-2E) (TC 2.A.86) family.</text>
</comment>
<accession>A0ABV7KX81</accession>
<feature type="transmembrane region" description="Helical" evidence="7">
    <location>
        <begin position="121"/>
        <end position="144"/>
    </location>
</feature>
<feature type="transmembrane region" description="Helical" evidence="7">
    <location>
        <begin position="347"/>
        <end position="365"/>
    </location>
</feature>
<proteinExistence type="inferred from homology"/>
<dbReference type="InterPro" id="IPR002549">
    <property type="entry name" value="AI-2E-like"/>
</dbReference>
<dbReference type="Pfam" id="PF01594">
    <property type="entry name" value="AI-2E_transport"/>
    <property type="match status" value="1"/>
</dbReference>
<keyword evidence="9" id="KW-1185">Reference proteome</keyword>